<reference evidence="7" key="1">
    <citation type="submission" date="2024-05" db="EMBL/GenBank/DDBJ databases">
        <authorList>
            <person name="Yang L."/>
            <person name="Pan L."/>
        </authorList>
    </citation>
    <scope>NUCLEOTIDE SEQUENCE</scope>
    <source>
        <strain evidence="7">FCG-7</strain>
    </source>
</reference>
<dbReference type="PANTHER" id="PTHR43788:SF8">
    <property type="entry name" value="DNA-BINDING PROTEIN SMUBP-2"/>
    <property type="match status" value="1"/>
</dbReference>
<keyword evidence="2" id="KW-0378">Hydrolase</keyword>
<proteinExistence type="predicted"/>
<feature type="domain" description="DNA2/NAM7 helicase-like C-terminal" evidence="6">
    <location>
        <begin position="10"/>
        <end position="115"/>
    </location>
</feature>
<dbReference type="SUPFAM" id="SSF52540">
    <property type="entry name" value="P-loop containing nucleoside triphosphate hydrolases"/>
    <property type="match status" value="1"/>
</dbReference>
<accession>A0AAU7F8A6</accession>
<evidence type="ECO:0000259" key="6">
    <source>
        <dbReference type="Pfam" id="PF13087"/>
    </source>
</evidence>
<dbReference type="GO" id="GO:0005524">
    <property type="term" value="F:ATP binding"/>
    <property type="evidence" value="ECO:0007669"/>
    <property type="project" value="UniProtKB-KW"/>
</dbReference>
<protein>
    <submittedName>
        <fullName evidence="7">AAA domain-containing protein</fullName>
    </submittedName>
</protein>
<feature type="domain" description="DUF2726" evidence="5">
    <location>
        <begin position="188"/>
        <end position="290"/>
    </location>
</feature>
<keyword evidence="3" id="KW-0347">Helicase</keyword>
<keyword evidence="4" id="KW-0067">ATP-binding</keyword>
<dbReference type="RefSeq" id="WP_348944428.1">
    <property type="nucleotide sequence ID" value="NZ_CP157355.1"/>
</dbReference>
<dbReference type="Pfam" id="PF10881">
    <property type="entry name" value="DUF2726"/>
    <property type="match status" value="1"/>
</dbReference>
<dbReference type="InterPro" id="IPR027417">
    <property type="entry name" value="P-loop_NTPase"/>
</dbReference>
<evidence type="ECO:0000256" key="3">
    <source>
        <dbReference type="ARBA" id="ARBA00022806"/>
    </source>
</evidence>
<keyword evidence="1" id="KW-0547">Nucleotide-binding</keyword>
<evidence type="ECO:0000256" key="1">
    <source>
        <dbReference type="ARBA" id="ARBA00022741"/>
    </source>
</evidence>
<dbReference type="KEGG" id="cmav:ABHF33_13480"/>
<evidence type="ECO:0000256" key="2">
    <source>
        <dbReference type="ARBA" id="ARBA00022801"/>
    </source>
</evidence>
<dbReference type="InterPro" id="IPR024402">
    <property type="entry name" value="DUF2726"/>
</dbReference>
<dbReference type="EMBL" id="CP157355">
    <property type="protein sequence ID" value="XBM00061.1"/>
    <property type="molecule type" value="Genomic_DNA"/>
</dbReference>
<name>A0AAU7F8A6_9NEIS</name>
<dbReference type="InterPro" id="IPR050534">
    <property type="entry name" value="Coronavir_polyprotein_1ab"/>
</dbReference>
<dbReference type="GO" id="GO:0043139">
    <property type="term" value="F:5'-3' DNA helicase activity"/>
    <property type="evidence" value="ECO:0007669"/>
    <property type="project" value="TreeGrafter"/>
</dbReference>
<dbReference type="Pfam" id="PF13087">
    <property type="entry name" value="AAA_12"/>
    <property type="match status" value="1"/>
</dbReference>
<evidence type="ECO:0000256" key="4">
    <source>
        <dbReference type="ARBA" id="ARBA00022840"/>
    </source>
</evidence>
<evidence type="ECO:0000313" key="7">
    <source>
        <dbReference type="EMBL" id="XBM00061.1"/>
    </source>
</evidence>
<sequence length="307" mass="34559">MLTAKGNHARKNINQRELESLRKALDDEGESIELNEDSRGFISPFRAQVTLSGAHLPSDFVKDTVHKFQGWECNEIVFSTVLDKKRHNQERLGFVDDPRMVNVAVSRAKNRFTLVTGDEVFTANNGHIAALIRYVEYYAQDGQIVRAPVVSAFDLLYQEYDESLARLHAQLRSEDSRFKSEQIVAQLLRDALSKASYGALTCHTQIRLNQIASSINPALTKDELNFMHNRASCDFVLYFRVGKTPLGVIEVDGGSHDRPEQVARDNLKNSILAKSNIHILRLRTVESSIEEKIDGFLAQWASSVASV</sequence>
<dbReference type="Gene3D" id="3.40.960.10">
    <property type="entry name" value="VSR Endonuclease"/>
    <property type="match status" value="1"/>
</dbReference>
<gene>
    <name evidence="7" type="ORF">ABHF33_13480</name>
</gene>
<dbReference type="Gene3D" id="3.40.50.300">
    <property type="entry name" value="P-loop containing nucleotide triphosphate hydrolases"/>
    <property type="match status" value="1"/>
</dbReference>
<dbReference type="PANTHER" id="PTHR43788">
    <property type="entry name" value="DNA2/NAM7 HELICASE FAMILY MEMBER"/>
    <property type="match status" value="1"/>
</dbReference>
<dbReference type="InterPro" id="IPR041679">
    <property type="entry name" value="DNA2/NAM7-like_C"/>
</dbReference>
<evidence type="ECO:0000259" key="5">
    <source>
        <dbReference type="Pfam" id="PF10881"/>
    </source>
</evidence>
<organism evidence="7">
    <name type="scientific">Chitinibacter mangrovi</name>
    <dbReference type="NCBI Taxonomy" id="3153927"/>
    <lineage>
        <taxon>Bacteria</taxon>
        <taxon>Pseudomonadati</taxon>
        <taxon>Pseudomonadota</taxon>
        <taxon>Betaproteobacteria</taxon>
        <taxon>Neisseriales</taxon>
        <taxon>Chitinibacteraceae</taxon>
        <taxon>Chitinibacter</taxon>
    </lineage>
</organism>
<dbReference type="AlphaFoldDB" id="A0AAU7F8A6"/>
<dbReference type="GO" id="GO:0016787">
    <property type="term" value="F:hydrolase activity"/>
    <property type="evidence" value="ECO:0007669"/>
    <property type="project" value="UniProtKB-KW"/>
</dbReference>